<feature type="compositionally biased region" description="Low complexity" evidence="3">
    <location>
        <begin position="331"/>
        <end position="342"/>
    </location>
</feature>
<name>A0ABP7GZA8_9MICO</name>
<dbReference type="Pfam" id="PF01557">
    <property type="entry name" value="FAA_hydrolase"/>
    <property type="match status" value="1"/>
</dbReference>
<feature type="domain" description="Fumarylacetoacetase-like C-terminal" evidence="4">
    <location>
        <begin position="87"/>
        <end position="319"/>
    </location>
</feature>
<dbReference type="Gene3D" id="3.90.850.10">
    <property type="entry name" value="Fumarylacetoacetase-like, C-terminal domain"/>
    <property type="match status" value="1"/>
</dbReference>
<dbReference type="GO" id="GO:0016787">
    <property type="term" value="F:hydrolase activity"/>
    <property type="evidence" value="ECO:0007669"/>
    <property type="project" value="UniProtKB-KW"/>
</dbReference>
<sequence>MRPFAIGTFEIDGAAVPVLVSGDDLHDIRAILPGIQRTGDLFADWDANLDALMAFLGAPATSSQSRAALAQAGRLHVLPPVLPVGPILAAGVNYREHILQMAVAHKLGADGASDEQLLADAAAEIDERVATGDPYMWTGIPSAVSGAEDAVHLPDFGADVDWEAELGVVIGRRAHRVDVDEALDFVAGYVIVNDISARSLVPRTDVAKIGTDWFRAKNQPTFFPTGPVLVPARFVPDPMSLRIQLRLNGELMQDSSTANMAFGVPQLISYASSIAVLDPGDLIITGSPAGNGSHHNRFLRGGDVMEVTITGLGTQRTPVRAPSGVPAPWQASRRAAAARTTA</sequence>
<evidence type="ECO:0000256" key="1">
    <source>
        <dbReference type="ARBA" id="ARBA00010211"/>
    </source>
</evidence>
<dbReference type="SUPFAM" id="SSF56529">
    <property type="entry name" value="FAH"/>
    <property type="match status" value="1"/>
</dbReference>
<dbReference type="EMBL" id="BAABAF010000015">
    <property type="protein sequence ID" value="GAA3777751.1"/>
    <property type="molecule type" value="Genomic_DNA"/>
</dbReference>
<evidence type="ECO:0000256" key="3">
    <source>
        <dbReference type="SAM" id="MobiDB-lite"/>
    </source>
</evidence>
<comment type="caution">
    <text evidence="5">The sequence shown here is derived from an EMBL/GenBank/DDBJ whole genome shotgun (WGS) entry which is preliminary data.</text>
</comment>
<comment type="similarity">
    <text evidence="1">Belongs to the FAH family.</text>
</comment>
<proteinExistence type="inferred from homology"/>
<keyword evidence="5" id="KW-0378">Hydrolase</keyword>
<dbReference type="PANTHER" id="PTHR42796">
    <property type="entry name" value="FUMARYLACETOACETATE HYDROLASE DOMAIN-CONTAINING PROTEIN 2A-RELATED"/>
    <property type="match status" value="1"/>
</dbReference>
<evidence type="ECO:0000256" key="2">
    <source>
        <dbReference type="ARBA" id="ARBA00022723"/>
    </source>
</evidence>
<dbReference type="RefSeq" id="WP_344785319.1">
    <property type="nucleotide sequence ID" value="NZ_BAABAF010000015.1"/>
</dbReference>
<feature type="region of interest" description="Disordered" evidence="3">
    <location>
        <begin position="315"/>
        <end position="342"/>
    </location>
</feature>
<organism evidence="5 6">
    <name type="scientific">Microbacterium kribbense</name>
    <dbReference type="NCBI Taxonomy" id="433645"/>
    <lineage>
        <taxon>Bacteria</taxon>
        <taxon>Bacillati</taxon>
        <taxon>Actinomycetota</taxon>
        <taxon>Actinomycetes</taxon>
        <taxon>Micrococcales</taxon>
        <taxon>Microbacteriaceae</taxon>
        <taxon>Microbacterium</taxon>
    </lineage>
</organism>
<accession>A0ABP7GZA8</accession>
<protein>
    <submittedName>
        <fullName evidence="5">Fumarylacetoacetate hydrolase family protein</fullName>
    </submittedName>
</protein>
<dbReference type="PANTHER" id="PTHR42796:SF4">
    <property type="entry name" value="FUMARYLACETOACETATE HYDROLASE DOMAIN-CONTAINING PROTEIN 2A"/>
    <property type="match status" value="1"/>
</dbReference>
<keyword evidence="2" id="KW-0479">Metal-binding</keyword>
<evidence type="ECO:0000259" key="4">
    <source>
        <dbReference type="Pfam" id="PF01557"/>
    </source>
</evidence>
<evidence type="ECO:0000313" key="6">
    <source>
        <dbReference type="Proteomes" id="UP001500540"/>
    </source>
</evidence>
<dbReference type="InterPro" id="IPR036663">
    <property type="entry name" value="Fumarylacetoacetase_C_sf"/>
</dbReference>
<dbReference type="Proteomes" id="UP001500540">
    <property type="component" value="Unassembled WGS sequence"/>
</dbReference>
<keyword evidence="6" id="KW-1185">Reference proteome</keyword>
<gene>
    <name evidence="5" type="ORF">GCM10022240_31330</name>
</gene>
<dbReference type="InterPro" id="IPR011234">
    <property type="entry name" value="Fumarylacetoacetase-like_C"/>
</dbReference>
<reference evidence="6" key="1">
    <citation type="journal article" date="2019" name="Int. J. Syst. Evol. Microbiol.">
        <title>The Global Catalogue of Microorganisms (GCM) 10K type strain sequencing project: providing services to taxonomists for standard genome sequencing and annotation.</title>
        <authorList>
            <consortium name="The Broad Institute Genomics Platform"/>
            <consortium name="The Broad Institute Genome Sequencing Center for Infectious Disease"/>
            <person name="Wu L."/>
            <person name="Ma J."/>
        </authorList>
    </citation>
    <scope>NUCLEOTIDE SEQUENCE [LARGE SCALE GENOMIC DNA]</scope>
    <source>
        <strain evidence="6">JCM 16950</strain>
    </source>
</reference>
<dbReference type="InterPro" id="IPR051121">
    <property type="entry name" value="FAH"/>
</dbReference>
<evidence type="ECO:0000313" key="5">
    <source>
        <dbReference type="EMBL" id="GAA3777751.1"/>
    </source>
</evidence>